<feature type="compositionally biased region" description="Polar residues" evidence="1">
    <location>
        <begin position="1"/>
        <end position="14"/>
    </location>
</feature>
<dbReference type="Proteomes" id="UP000234681">
    <property type="component" value="Chromosome 9"/>
</dbReference>
<organism evidence="2 3">
    <name type="scientific">Rattus norvegicus</name>
    <name type="common">Rat</name>
    <dbReference type="NCBI Taxonomy" id="10116"/>
    <lineage>
        <taxon>Eukaryota</taxon>
        <taxon>Metazoa</taxon>
        <taxon>Chordata</taxon>
        <taxon>Craniata</taxon>
        <taxon>Vertebrata</taxon>
        <taxon>Euteleostomi</taxon>
        <taxon>Mammalia</taxon>
        <taxon>Eutheria</taxon>
        <taxon>Euarchontoglires</taxon>
        <taxon>Glires</taxon>
        <taxon>Rodentia</taxon>
        <taxon>Myomorpha</taxon>
        <taxon>Muroidea</taxon>
        <taxon>Muridae</taxon>
        <taxon>Murinae</taxon>
        <taxon>Rattus</taxon>
    </lineage>
</organism>
<dbReference type="EMBL" id="CH473965">
    <property type="protein sequence ID" value="EDL99060.1"/>
    <property type="molecule type" value="Genomic_DNA"/>
</dbReference>
<proteinExistence type="predicted"/>
<evidence type="ECO:0000313" key="3">
    <source>
        <dbReference type="Proteomes" id="UP000234681"/>
    </source>
</evidence>
<reference evidence="2 3" key="1">
    <citation type="submission" date="2005-09" db="EMBL/GenBank/DDBJ databases">
        <authorList>
            <person name="Mural R.J."/>
            <person name="Li P.W."/>
            <person name="Adams M.D."/>
            <person name="Amanatides P.G."/>
            <person name="Baden-Tillson H."/>
            <person name="Barnstead M."/>
            <person name="Chin S.H."/>
            <person name="Dew I."/>
            <person name="Evans C.A."/>
            <person name="Ferriera S."/>
            <person name="Flanigan M."/>
            <person name="Fosler C."/>
            <person name="Glodek A."/>
            <person name="Gu Z."/>
            <person name="Holt R.A."/>
            <person name="Jennings D."/>
            <person name="Kraft C.L."/>
            <person name="Lu F."/>
            <person name="Nguyen T."/>
            <person name="Nusskern D.R."/>
            <person name="Pfannkoch C.M."/>
            <person name="Sitter C."/>
            <person name="Sutton G.G."/>
            <person name="Venter J.C."/>
            <person name="Wang Z."/>
            <person name="Woodage T."/>
            <person name="Zheng X.H."/>
            <person name="Zhong F."/>
        </authorList>
    </citation>
    <scope>NUCLEOTIDE SEQUENCE [LARGE SCALE GENOMIC DNA]</scope>
    <source>
        <strain>BN</strain>
        <strain evidence="3">Sprague-Dawley</strain>
    </source>
</reference>
<feature type="region of interest" description="Disordered" evidence="1">
    <location>
        <begin position="1"/>
        <end position="46"/>
    </location>
</feature>
<accession>A6IP00</accession>
<name>A6IP00_RAT</name>
<gene>
    <name evidence="2" type="ORF">rCG_22422</name>
</gene>
<dbReference type="AlphaFoldDB" id="A6IP00"/>
<evidence type="ECO:0000256" key="1">
    <source>
        <dbReference type="SAM" id="MobiDB-lite"/>
    </source>
</evidence>
<evidence type="ECO:0000313" key="2">
    <source>
        <dbReference type="EMBL" id="EDL99060.1"/>
    </source>
</evidence>
<sequence length="46" mass="5259">MERQVNSYNSQQRWELQKAPQGEALQRKPGVGPGQTSHLIQELRIA</sequence>
<protein>
    <submittedName>
        <fullName evidence="2">RCG22422</fullName>
    </submittedName>
</protein>